<sequence length="75" mass="8869">MPLFREYAYFLKLLTLMSKIKVAKIIAIEFKLNNKKKLAMLKIQKLAMVQPSPYNNKWSCTPYHNLLSMLIHKID</sequence>
<organism evidence="1 2">
    <name type="scientific">Brachionus plicatilis</name>
    <name type="common">Marine rotifer</name>
    <name type="synonym">Brachionus muelleri</name>
    <dbReference type="NCBI Taxonomy" id="10195"/>
    <lineage>
        <taxon>Eukaryota</taxon>
        <taxon>Metazoa</taxon>
        <taxon>Spiralia</taxon>
        <taxon>Gnathifera</taxon>
        <taxon>Rotifera</taxon>
        <taxon>Eurotatoria</taxon>
        <taxon>Monogononta</taxon>
        <taxon>Pseudotrocha</taxon>
        <taxon>Ploima</taxon>
        <taxon>Brachionidae</taxon>
        <taxon>Brachionus</taxon>
    </lineage>
</organism>
<evidence type="ECO:0000313" key="2">
    <source>
        <dbReference type="Proteomes" id="UP000276133"/>
    </source>
</evidence>
<dbReference type="AlphaFoldDB" id="A0A3M7RIJ9"/>
<protein>
    <submittedName>
        <fullName evidence="1">Uncharacterized protein</fullName>
    </submittedName>
</protein>
<gene>
    <name evidence="1" type="ORF">BpHYR1_033073</name>
</gene>
<accession>A0A3M7RIJ9</accession>
<name>A0A3M7RIJ9_BRAPC</name>
<comment type="caution">
    <text evidence="1">The sequence shown here is derived from an EMBL/GenBank/DDBJ whole genome shotgun (WGS) entry which is preliminary data.</text>
</comment>
<proteinExistence type="predicted"/>
<dbReference type="Proteomes" id="UP000276133">
    <property type="component" value="Unassembled WGS sequence"/>
</dbReference>
<evidence type="ECO:0000313" key="1">
    <source>
        <dbReference type="EMBL" id="RNA23274.1"/>
    </source>
</evidence>
<keyword evidence="2" id="KW-1185">Reference proteome</keyword>
<dbReference type="EMBL" id="REGN01003317">
    <property type="protein sequence ID" value="RNA23274.1"/>
    <property type="molecule type" value="Genomic_DNA"/>
</dbReference>
<reference evidence="1 2" key="1">
    <citation type="journal article" date="2018" name="Sci. Rep.">
        <title>Genomic signatures of local adaptation to the degree of environmental predictability in rotifers.</title>
        <authorList>
            <person name="Franch-Gras L."/>
            <person name="Hahn C."/>
            <person name="Garcia-Roger E.M."/>
            <person name="Carmona M.J."/>
            <person name="Serra M."/>
            <person name="Gomez A."/>
        </authorList>
    </citation>
    <scope>NUCLEOTIDE SEQUENCE [LARGE SCALE GENOMIC DNA]</scope>
    <source>
        <strain evidence="1">HYR1</strain>
    </source>
</reference>